<dbReference type="EMBL" id="LZYO01000038">
    <property type="protein sequence ID" value="ODH40775.1"/>
    <property type="molecule type" value="Genomic_DNA"/>
</dbReference>
<keyword evidence="1" id="KW-0472">Membrane</keyword>
<reference evidence="2 3" key="1">
    <citation type="submission" date="2016-06" db="EMBL/GenBank/DDBJ databases">
        <authorList>
            <person name="Kjaerup R.B."/>
            <person name="Dalgaard T.S."/>
            <person name="Juul-Madsen H.R."/>
        </authorList>
    </citation>
    <scope>NUCLEOTIDE SEQUENCE [LARGE SCALE GENOMIC DNA]</scope>
    <source>
        <strain evidence="2 3">Pb300</strain>
    </source>
</reference>
<comment type="caution">
    <text evidence="2">The sequence shown here is derived from an EMBL/GenBank/DDBJ whole genome shotgun (WGS) entry which is preliminary data.</text>
</comment>
<evidence type="ECO:0000313" key="3">
    <source>
        <dbReference type="Proteomes" id="UP000242814"/>
    </source>
</evidence>
<dbReference type="Proteomes" id="UP000242814">
    <property type="component" value="Unassembled WGS sequence"/>
</dbReference>
<organism evidence="2 3">
    <name type="scientific">Paracoccidioides brasiliensis</name>
    <dbReference type="NCBI Taxonomy" id="121759"/>
    <lineage>
        <taxon>Eukaryota</taxon>
        <taxon>Fungi</taxon>
        <taxon>Dikarya</taxon>
        <taxon>Ascomycota</taxon>
        <taxon>Pezizomycotina</taxon>
        <taxon>Eurotiomycetes</taxon>
        <taxon>Eurotiomycetidae</taxon>
        <taxon>Onygenales</taxon>
        <taxon>Ajellomycetaceae</taxon>
        <taxon>Paracoccidioides</taxon>
    </lineage>
</organism>
<accession>A0A1D2JLD5</accession>
<name>A0A1D2JLD5_PARBR</name>
<dbReference type="AlphaFoldDB" id="A0A1D2JLD5"/>
<gene>
    <name evidence="2" type="ORF">ACO22_01532</name>
</gene>
<dbReference type="VEuPathDB" id="FungiDB:PADG_06045"/>
<keyword evidence="1" id="KW-0812">Transmembrane</keyword>
<evidence type="ECO:0000256" key="1">
    <source>
        <dbReference type="SAM" id="Phobius"/>
    </source>
</evidence>
<keyword evidence="1" id="KW-1133">Transmembrane helix</keyword>
<protein>
    <submittedName>
        <fullName evidence="2">Uncharacterized protein</fullName>
    </submittedName>
</protein>
<evidence type="ECO:0000313" key="2">
    <source>
        <dbReference type="EMBL" id="ODH40775.1"/>
    </source>
</evidence>
<proteinExistence type="predicted"/>
<sequence>MTLLASKDEPLNVASSFPALFVDLFSHTICHRPAGYNFVESRALTGISAWLGFLLGWAIWRLFFQLRLDVRPQVYALAPGPPVCPGRAQQDGGCPRVVTAANPLGPLVRFVLATPSPPAIFIGPAPQILPAMFCFASPECMDRQGRHLRRSAVAAPLRPHSLRHITIHEREQWMEQQQGSGGIEEEGLHLCKIRLCFVEIRDVCGNLSFDRHRPRYDIGLLFLTLDNKQDRDSAPYYRFWTLILTRLKGVSSYTPGEGSGIRNHATYVLGARHSASQDSGWCVIFMVYHIPSSSATTLSIFF</sequence>
<feature type="transmembrane region" description="Helical" evidence="1">
    <location>
        <begin position="43"/>
        <end position="63"/>
    </location>
</feature>